<dbReference type="PATRIC" id="fig|50340.43.peg.4929"/>
<feature type="domain" description="Phage tail fibre protein N-terminal" evidence="1">
    <location>
        <begin position="8"/>
        <end position="152"/>
    </location>
</feature>
<dbReference type="RefSeq" id="WP_054064790.1">
    <property type="nucleotide sequence ID" value="NZ_JSYZ01000044.1"/>
</dbReference>
<dbReference type="Gene3D" id="2.60.40.3940">
    <property type="match status" value="1"/>
</dbReference>
<gene>
    <name evidence="3" type="ORF">PF66_06304</name>
</gene>
<feature type="domain" description="Putative tail fiber protein gp53-like C-terminal" evidence="2">
    <location>
        <begin position="388"/>
        <end position="472"/>
    </location>
</feature>
<reference evidence="3 4" key="1">
    <citation type="journal article" date="2015" name="PLoS ONE">
        <title>Rice-Infecting Pseudomonas Genomes Are Highly Accessorized and Harbor Multiple Putative Virulence Mechanisms to Cause Sheath Brown Rot.</title>
        <authorList>
            <person name="Quibod I.L."/>
            <person name="Grande G."/>
            <person name="Oreiro E.G."/>
            <person name="Borja F.N."/>
            <person name="Dossa G.S."/>
            <person name="Mauleon R."/>
            <person name="Cruz C.V."/>
            <person name="Oliva R."/>
        </authorList>
    </citation>
    <scope>NUCLEOTIDE SEQUENCE [LARGE SCALE GENOMIC DNA]</scope>
    <source>
        <strain evidence="3 4">IRRI 6609</strain>
    </source>
</reference>
<organism evidence="3 4">
    <name type="scientific">Pseudomonas asplenii</name>
    <dbReference type="NCBI Taxonomy" id="53407"/>
    <lineage>
        <taxon>Bacteria</taxon>
        <taxon>Pseudomonadati</taxon>
        <taxon>Pseudomonadota</taxon>
        <taxon>Gammaproteobacteria</taxon>
        <taxon>Pseudomonadales</taxon>
        <taxon>Pseudomonadaceae</taxon>
        <taxon>Pseudomonas</taxon>
    </lineage>
</organism>
<dbReference type="InterPro" id="IPR054075">
    <property type="entry name" value="Gp53-like_C"/>
</dbReference>
<evidence type="ECO:0000313" key="4">
    <source>
        <dbReference type="Proteomes" id="UP000037931"/>
    </source>
</evidence>
<comment type="caution">
    <text evidence="3">The sequence shown here is derived from an EMBL/GenBank/DDBJ whole genome shotgun (WGS) entry which is preliminary data.</text>
</comment>
<dbReference type="Pfam" id="PF12571">
    <property type="entry name" value="Phage_tail_fib"/>
    <property type="match status" value="1"/>
</dbReference>
<accession>A0A0M9GBQ6</accession>
<dbReference type="OrthoDB" id="9810174at2"/>
<dbReference type="STRING" id="50340.PF66_06304"/>
<dbReference type="Pfam" id="PF21882">
    <property type="entry name" value="Gp53-like_C"/>
    <property type="match status" value="1"/>
</dbReference>
<dbReference type="PANTHER" id="PTHR35191">
    <property type="entry name" value="PROPHAGE SIDE TAIL FIBER PROTEIN HOMOLOG STFQ-RELATED"/>
    <property type="match status" value="1"/>
</dbReference>
<name>A0A0M9GBQ6_9PSED</name>
<keyword evidence="4" id="KW-1185">Reference proteome</keyword>
<protein>
    <submittedName>
        <fullName evidence="3">Phage-related tail fiber protein</fullName>
    </submittedName>
</protein>
<sequence length="472" mass="49730">MVNQNSIFGGMLTNAGAAKKTNCDALGIPWQPSHMLIGDANGTDPVPSPTQTKLINQVYRAPLNQLYVSPTDANVLVAELVLPPDVGGWWIRELALEDVDGVFSAVANCAPSYKPLLVQGSGRNQVVRMHIVTSNTSNIQLKIDPAVVLATREYVDTSIVAALNKQDFKHSVQVATTAPIVLNGLQTIDGVALVAGARVLVKDQAAGKDNGIYLVAAGAWPRAADADTSIEVTPGLFVHVEQGAANGDSIWQLITDAPITLGTTPLAFEMIAGRTGVTAGTYTKLTVDKSGRVIAGTNPSTLSGYGITDAYSKSEVYGKSEVYSKAEVDGKLGQATESVQGTLRISTDAEANEGLDNKTVITPRKLRLGFTAAWGTNGYVVLPSWLGSVILQWGAIAEASRYSEFDYGSIGLPIAFPRAAFFASCQVTGQVAGAADSFGVLKSISLNAISLMAGSNLQVTHTHGMRWYAVGY</sequence>
<dbReference type="Proteomes" id="UP000037931">
    <property type="component" value="Unassembled WGS sequence"/>
</dbReference>
<proteinExistence type="predicted"/>
<evidence type="ECO:0000313" key="3">
    <source>
        <dbReference type="EMBL" id="KPA87171.1"/>
    </source>
</evidence>
<dbReference type="AlphaFoldDB" id="A0A0M9GBQ6"/>
<dbReference type="InterPro" id="IPR051934">
    <property type="entry name" value="Phage_Tail_Fiber_Structural"/>
</dbReference>
<dbReference type="EMBL" id="JSYZ01000044">
    <property type="protein sequence ID" value="KPA87171.1"/>
    <property type="molecule type" value="Genomic_DNA"/>
</dbReference>
<evidence type="ECO:0000259" key="1">
    <source>
        <dbReference type="Pfam" id="PF12571"/>
    </source>
</evidence>
<evidence type="ECO:0000259" key="2">
    <source>
        <dbReference type="Pfam" id="PF21882"/>
    </source>
</evidence>
<dbReference type="PANTHER" id="PTHR35191:SF1">
    <property type="entry name" value="PROPHAGE SIDE TAIL FIBER PROTEIN HOMOLOG STFQ-RELATED"/>
    <property type="match status" value="1"/>
</dbReference>
<dbReference type="InterPro" id="IPR022225">
    <property type="entry name" value="Phage_tail_fibre_N"/>
</dbReference>